<evidence type="ECO:0000313" key="2">
    <source>
        <dbReference type="Proteomes" id="UP000186922"/>
    </source>
</evidence>
<dbReference type="Gene3D" id="1.25.50.20">
    <property type="match status" value="2"/>
</dbReference>
<sequence>MDNLRYLDQMLRGKTEDYQPLVDYMKKLFRTLYPDPVSSVRLWNTATWVDDINESQYTKLLLDNAVIENACFYDHPQCVAETKERFTVWRVSGTQLSSPLLGKSVDGTVRDQDKNSIFSYISRWEAGAVKAWEFIQKEENWSRLARKYVFPLGLRRRKRG</sequence>
<keyword evidence="2" id="KW-1185">Reference proteome</keyword>
<gene>
    <name evidence="1" type="primary">RvY_11996-1</name>
    <name evidence="1" type="synonym">RvY_11996.1</name>
    <name evidence="1" type="ORF">RvY_11996</name>
</gene>
<organism evidence="1 2">
    <name type="scientific">Ramazzottius varieornatus</name>
    <name type="common">Water bear</name>
    <name type="synonym">Tardigrade</name>
    <dbReference type="NCBI Taxonomy" id="947166"/>
    <lineage>
        <taxon>Eukaryota</taxon>
        <taxon>Metazoa</taxon>
        <taxon>Ecdysozoa</taxon>
        <taxon>Tardigrada</taxon>
        <taxon>Eutardigrada</taxon>
        <taxon>Parachela</taxon>
        <taxon>Hypsibioidea</taxon>
        <taxon>Ramazzottiidae</taxon>
        <taxon>Ramazzottius</taxon>
    </lineage>
</organism>
<name>A0A1D1VHX7_RAMVA</name>
<dbReference type="EMBL" id="BDGG01000007">
    <property type="protein sequence ID" value="GAV01257.1"/>
    <property type="molecule type" value="Genomic_DNA"/>
</dbReference>
<proteinExistence type="predicted"/>
<evidence type="ECO:0000313" key="1">
    <source>
        <dbReference type="EMBL" id="GAV01257.1"/>
    </source>
</evidence>
<protein>
    <submittedName>
        <fullName evidence="1">Uncharacterized protein</fullName>
    </submittedName>
</protein>
<reference evidence="1 2" key="1">
    <citation type="journal article" date="2016" name="Nat. Commun.">
        <title>Extremotolerant tardigrade genome and improved radiotolerance of human cultured cells by tardigrade-unique protein.</title>
        <authorList>
            <person name="Hashimoto T."/>
            <person name="Horikawa D.D."/>
            <person name="Saito Y."/>
            <person name="Kuwahara H."/>
            <person name="Kozuka-Hata H."/>
            <person name="Shin-I T."/>
            <person name="Minakuchi Y."/>
            <person name="Ohishi K."/>
            <person name="Motoyama A."/>
            <person name="Aizu T."/>
            <person name="Enomoto A."/>
            <person name="Kondo K."/>
            <person name="Tanaka S."/>
            <person name="Hara Y."/>
            <person name="Koshikawa S."/>
            <person name="Sagara H."/>
            <person name="Miura T."/>
            <person name="Yokobori S."/>
            <person name="Miyagawa K."/>
            <person name="Suzuki Y."/>
            <person name="Kubo T."/>
            <person name="Oyama M."/>
            <person name="Kohara Y."/>
            <person name="Fujiyama A."/>
            <person name="Arakawa K."/>
            <person name="Katayama T."/>
            <person name="Toyoda A."/>
            <person name="Kunieda T."/>
        </authorList>
    </citation>
    <scope>NUCLEOTIDE SEQUENCE [LARGE SCALE GENOMIC DNA]</scope>
    <source>
        <strain evidence="1 2">YOKOZUNA-1</strain>
    </source>
</reference>
<dbReference type="AlphaFoldDB" id="A0A1D1VHX7"/>
<dbReference type="Proteomes" id="UP000186922">
    <property type="component" value="Unassembled WGS sequence"/>
</dbReference>
<accession>A0A1D1VHX7</accession>
<comment type="caution">
    <text evidence="1">The sequence shown here is derived from an EMBL/GenBank/DDBJ whole genome shotgun (WGS) entry which is preliminary data.</text>
</comment>